<evidence type="ECO:0000256" key="2">
    <source>
        <dbReference type="ARBA" id="ARBA00022475"/>
    </source>
</evidence>
<dbReference type="InterPro" id="IPR003342">
    <property type="entry name" value="ArnT-like_N"/>
</dbReference>
<feature type="transmembrane region" description="Helical" evidence="8">
    <location>
        <begin position="100"/>
        <end position="124"/>
    </location>
</feature>
<keyword evidence="6 8" id="KW-1133">Transmembrane helix</keyword>
<evidence type="ECO:0000256" key="3">
    <source>
        <dbReference type="ARBA" id="ARBA00022676"/>
    </source>
</evidence>
<evidence type="ECO:0000256" key="6">
    <source>
        <dbReference type="ARBA" id="ARBA00022989"/>
    </source>
</evidence>
<feature type="transmembrane region" description="Helical" evidence="8">
    <location>
        <begin position="226"/>
        <end position="249"/>
    </location>
</feature>
<feature type="transmembrane region" description="Helical" evidence="8">
    <location>
        <begin position="292"/>
        <end position="311"/>
    </location>
</feature>
<dbReference type="GO" id="GO:0016763">
    <property type="term" value="F:pentosyltransferase activity"/>
    <property type="evidence" value="ECO:0007669"/>
    <property type="project" value="TreeGrafter"/>
</dbReference>
<feature type="transmembrane region" description="Helical" evidence="8">
    <location>
        <begin position="352"/>
        <end position="369"/>
    </location>
</feature>
<organism evidence="10 11">
    <name type="scientific">Jannaschia helgolandensis</name>
    <dbReference type="NCBI Taxonomy" id="188906"/>
    <lineage>
        <taxon>Bacteria</taxon>
        <taxon>Pseudomonadati</taxon>
        <taxon>Pseudomonadota</taxon>
        <taxon>Alphaproteobacteria</taxon>
        <taxon>Rhodobacterales</taxon>
        <taxon>Roseobacteraceae</taxon>
        <taxon>Jannaschia</taxon>
    </lineage>
</organism>
<dbReference type="GO" id="GO:0010041">
    <property type="term" value="P:response to iron(III) ion"/>
    <property type="evidence" value="ECO:0007669"/>
    <property type="project" value="TreeGrafter"/>
</dbReference>
<evidence type="ECO:0000313" key="11">
    <source>
        <dbReference type="Proteomes" id="UP000199283"/>
    </source>
</evidence>
<accession>A0A1H7P5T6</accession>
<reference evidence="10 11" key="1">
    <citation type="submission" date="2016-10" db="EMBL/GenBank/DDBJ databases">
        <authorList>
            <person name="de Groot N.N."/>
        </authorList>
    </citation>
    <scope>NUCLEOTIDE SEQUENCE [LARGE SCALE GENOMIC DNA]</scope>
    <source>
        <strain evidence="10 11">DSM 14858</strain>
    </source>
</reference>
<keyword evidence="5 8" id="KW-0812">Transmembrane</keyword>
<feature type="transmembrane region" description="Helical" evidence="8">
    <location>
        <begin position="136"/>
        <end position="155"/>
    </location>
</feature>
<feature type="transmembrane region" description="Helical" evidence="8">
    <location>
        <begin position="161"/>
        <end position="178"/>
    </location>
</feature>
<dbReference type="STRING" id="188906.SAMN04488526_2411"/>
<dbReference type="GO" id="GO:0006493">
    <property type="term" value="P:protein O-linked glycosylation"/>
    <property type="evidence" value="ECO:0007669"/>
    <property type="project" value="InterPro"/>
</dbReference>
<name>A0A1H7P5T6_9RHOB</name>
<dbReference type="GO" id="GO:0009103">
    <property type="term" value="P:lipopolysaccharide biosynthetic process"/>
    <property type="evidence" value="ECO:0007669"/>
    <property type="project" value="UniProtKB-ARBA"/>
</dbReference>
<dbReference type="GO" id="GO:0000030">
    <property type="term" value="F:mannosyltransferase activity"/>
    <property type="evidence" value="ECO:0007669"/>
    <property type="project" value="InterPro"/>
</dbReference>
<dbReference type="AlphaFoldDB" id="A0A1H7P5T6"/>
<dbReference type="RefSeq" id="WP_092763052.1">
    <property type="nucleotide sequence ID" value="NZ_FNZQ01000004.1"/>
</dbReference>
<dbReference type="InterPro" id="IPR050297">
    <property type="entry name" value="LipidA_mod_glycosyltrf_83"/>
</dbReference>
<dbReference type="PANTHER" id="PTHR33908:SF3">
    <property type="entry name" value="UNDECAPRENYL PHOSPHATE-ALPHA-4-AMINO-4-DEOXY-L-ARABINOSE ARABINOSYL TRANSFERASE"/>
    <property type="match status" value="1"/>
</dbReference>
<keyword evidence="3" id="KW-0328">Glycosyltransferase</keyword>
<dbReference type="GO" id="GO:0005886">
    <property type="term" value="C:plasma membrane"/>
    <property type="evidence" value="ECO:0007669"/>
    <property type="project" value="UniProtKB-SubCell"/>
</dbReference>
<dbReference type="Proteomes" id="UP000199283">
    <property type="component" value="Unassembled WGS sequence"/>
</dbReference>
<sequence length="508" mass="55797">MVTLDTNIPIQPRSIGIPRPFRLSMSDRRFLLAALCTLLAIRVLFMLWLPFTDTTEARYAEIARKMIETGDWITPQFDYGIPFWGKPPLHTWLSALGMQIFGIGGFGARIFIFLSGLTVLGLTGRFMKRQTGADQALVVMVVLFSSILFFGASAFVMTDMVMTLGTTLSMVAFYTLVTDRRGGGIVWGHLFFVGLAIGLLAKGPVASVLTLMPIGLWLLIGRRWSLLAALPWLSGTVLLLALTLPWYAAAELKTPGFLRYFIIGEHFERFTVSNWQGDLYGAGHARAKGLIWFYWLGAFLPWTLFAGWLLLRAKNVVAVIKADNRGWHSYLLLWAIAPMLLFTPAANILEAYVLPGIPATILLLVSLWSSVQGSPGNGTKAIFGLCVGAATALFLALTILAHFAPDTLNLKSQEALVEQAAQIDPDMRLTYWGKRSYSAEFYTSGQAQVATDPQSLKALAFNNVRDAVAVRRDALDEVSAILGESFVNLGQFGRDFLLVEADASGAKP</sequence>
<evidence type="ECO:0000256" key="4">
    <source>
        <dbReference type="ARBA" id="ARBA00022679"/>
    </source>
</evidence>
<keyword evidence="2" id="KW-1003">Cell membrane</keyword>
<dbReference type="PANTHER" id="PTHR33908">
    <property type="entry name" value="MANNOSYLTRANSFERASE YKCB-RELATED"/>
    <property type="match status" value="1"/>
</dbReference>
<proteinExistence type="predicted"/>
<evidence type="ECO:0000256" key="1">
    <source>
        <dbReference type="ARBA" id="ARBA00004651"/>
    </source>
</evidence>
<keyword evidence="11" id="KW-1185">Reference proteome</keyword>
<feature type="transmembrane region" description="Helical" evidence="8">
    <location>
        <begin position="327"/>
        <end position="345"/>
    </location>
</feature>
<feature type="domain" description="ArnT-like N-terminal" evidence="9">
    <location>
        <begin position="53"/>
        <end position="261"/>
    </location>
</feature>
<gene>
    <name evidence="10" type="ORF">SAMN04488526_2411</name>
</gene>
<evidence type="ECO:0000313" key="10">
    <source>
        <dbReference type="EMBL" id="SEL30615.1"/>
    </source>
</evidence>
<evidence type="ECO:0000256" key="8">
    <source>
        <dbReference type="SAM" id="Phobius"/>
    </source>
</evidence>
<dbReference type="Pfam" id="PF02366">
    <property type="entry name" value="PMT"/>
    <property type="match status" value="1"/>
</dbReference>
<feature type="transmembrane region" description="Helical" evidence="8">
    <location>
        <begin position="190"/>
        <end position="220"/>
    </location>
</feature>
<keyword evidence="4 10" id="KW-0808">Transferase</keyword>
<evidence type="ECO:0000259" key="9">
    <source>
        <dbReference type="Pfam" id="PF02366"/>
    </source>
</evidence>
<dbReference type="EMBL" id="FNZQ01000004">
    <property type="protein sequence ID" value="SEL30615.1"/>
    <property type="molecule type" value="Genomic_DNA"/>
</dbReference>
<comment type="subcellular location">
    <subcellularLocation>
        <location evidence="1">Cell membrane</location>
        <topology evidence="1">Multi-pass membrane protein</topology>
    </subcellularLocation>
</comment>
<feature type="transmembrane region" description="Helical" evidence="8">
    <location>
        <begin position="30"/>
        <end position="51"/>
    </location>
</feature>
<feature type="transmembrane region" description="Helical" evidence="8">
    <location>
        <begin position="381"/>
        <end position="403"/>
    </location>
</feature>
<evidence type="ECO:0000256" key="7">
    <source>
        <dbReference type="ARBA" id="ARBA00023136"/>
    </source>
</evidence>
<keyword evidence="7 8" id="KW-0472">Membrane</keyword>
<evidence type="ECO:0000256" key="5">
    <source>
        <dbReference type="ARBA" id="ARBA00022692"/>
    </source>
</evidence>
<protein>
    <submittedName>
        <fullName evidence="10">4-amino-4-deoxy-L-arabinose transferase</fullName>
    </submittedName>
</protein>
<dbReference type="OrthoDB" id="9775035at2"/>